<dbReference type="AlphaFoldDB" id="A0A180G9R8"/>
<feature type="compositionally biased region" description="Low complexity" evidence="2">
    <location>
        <begin position="1090"/>
        <end position="1104"/>
    </location>
</feature>
<dbReference type="PANTHER" id="PTHR23159:SF31">
    <property type="entry name" value="CENTROSOME-ASSOCIATED PROTEIN CEP250 ISOFORM X1"/>
    <property type="match status" value="1"/>
</dbReference>
<organism evidence="3">
    <name type="scientific">Puccinia triticina (isolate 1-1 / race 1 (BBBD))</name>
    <name type="common">Brown leaf rust fungus</name>
    <dbReference type="NCBI Taxonomy" id="630390"/>
    <lineage>
        <taxon>Eukaryota</taxon>
        <taxon>Fungi</taxon>
        <taxon>Dikarya</taxon>
        <taxon>Basidiomycota</taxon>
        <taxon>Pucciniomycotina</taxon>
        <taxon>Pucciniomycetes</taxon>
        <taxon>Pucciniales</taxon>
        <taxon>Pucciniaceae</taxon>
        <taxon>Puccinia</taxon>
    </lineage>
</organism>
<feature type="coiled-coil region" evidence="1">
    <location>
        <begin position="716"/>
        <end position="743"/>
    </location>
</feature>
<protein>
    <submittedName>
        <fullName evidence="3 4">Uncharacterized protein</fullName>
    </submittedName>
</protein>
<dbReference type="VEuPathDB" id="FungiDB:PTTG_01854"/>
<evidence type="ECO:0000313" key="5">
    <source>
        <dbReference type="Proteomes" id="UP000005240"/>
    </source>
</evidence>
<dbReference type="STRING" id="630390.A0A180G9R8"/>
<dbReference type="EMBL" id="ADAS02000135">
    <property type="protein sequence ID" value="OAV89238.1"/>
    <property type="molecule type" value="Genomic_DNA"/>
</dbReference>
<evidence type="ECO:0000256" key="1">
    <source>
        <dbReference type="SAM" id="Coils"/>
    </source>
</evidence>
<feature type="coiled-coil region" evidence="1">
    <location>
        <begin position="356"/>
        <end position="386"/>
    </location>
</feature>
<feature type="region of interest" description="Disordered" evidence="2">
    <location>
        <begin position="1062"/>
        <end position="1112"/>
    </location>
</feature>
<gene>
    <name evidence="3" type="ORF">PTTG_01854</name>
</gene>
<keyword evidence="5" id="KW-1185">Reference proteome</keyword>
<feature type="coiled-coil region" evidence="1">
    <location>
        <begin position="789"/>
        <end position="816"/>
    </location>
</feature>
<evidence type="ECO:0000313" key="3">
    <source>
        <dbReference type="EMBL" id="OAV89238.1"/>
    </source>
</evidence>
<reference evidence="3" key="2">
    <citation type="submission" date="2016-05" db="EMBL/GenBank/DDBJ databases">
        <title>Comparative analysis highlights variable genome content of wheat rusts and divergence of the mating loci.</title>
        <authorList>
            <person name="Cuomo C.A."/>
            <person name="Bakkeren G."/>
            <person name="Szabo L."/>
            <person name="Khalil H."/>
            <person name="Joly D."/>
            <person name="Goldberg J."/>
            <person name="Young S."/>
            <person name="Zeng Q."/>
            <person name="Fellers J."/>
        </authorList>
    </citation>
    <scope>NUCLEOTIDE SEQUENCE [LARGE SCALE GENOMIC DNA]</scope>
    <source>
        <strain evidence="3">1-1 BBBD Race 1</strain>
    </source>
</reference>
<feature type="region of interest" description="Disordered" evidence="2">
    <location>
        <begin position="543"/>
        <end position="583"/>
    </location>
</feature>
<feature type="compositionally biased region" description="Polar residues" evidence="2">
    <location>
        <begin position="476"/>
        <end position="521"/>
    </location>
</feature>
<dbReference type="Proteomes" id="UP000005240">
    <property type="component" value="Unassembled WGS sequence"/>
</dbReference>
<proteinExistence type="predicted"/>
<evidence type="ECO:0000256" key="2">
    <source>
        <dbReference type="SAM" id="MobiDB-lite"/>
    </source>
</evidence>
<feature type="compositionally biased region" description="Basic and acidic residues" evidence="2">
    <location>
        <begin position="1072"/>
        <end position="1089"/>
    </location>
</feature>
<reference evidence="4 5" key="3">
    <citation type="journal article" date="2017" name="G3 (Bethesda)">
        <title>Comparative analysis highlights variable genome content of wheat rusts and divergence of the mating loci.</title>
        <authorList>
            <person name="Cuomo C.A."/>
            <person name="Bakkeren G."/>
            <person name="Khalil H.B."/>
            <person name="Panwar V."/>
            <person name="Joly D."/>
            <person name="Linning R."/>
            <person name="Sakthikumar S."/>
            <person name="Song X."/>
            <person name="Adiconis X."/>
            <person name="Fan L."/>
            <person name="Goldberg J.M."/>
            <person name="Levin J.Z."/>
            <person name="Young S."/>
            <person name="Zeng Q."/>
            <person name="Anikster Y."/>
            <person name="Bruce M."/>
            <person name="Wang M."/>
            <person name="Yin C."/>
            <person name="McCallum B."/>
            <person name="Szabo L.J."/>
            <person name="Hulbert S."/>
            <person name="Chen X."/>
            <person name="Fellers J.P."/>
        </authorList>
    </citation>
    <scope>NUCLEOTIDE SEQUENCE</scope>
    <source>
        <strain evidence="5">Isolate 1-1 / race 1 (BBBD)</strain>
        <strain evidence="4">isolate 1-1 / race 1 (BBBD)</strain>
    </source>
</reference>
<sequence>MDLENYLASENRHYRNTPFLLGVEVTSYSASAIGSDAIVGSSIAPSSPVLSTCSESVYSTASPKQSHTIENNGMPSSLAHVNSARSSQKLASFDRPQVQAQAAYLETTVGKLRTELARVRDSTSITDLSNSRLSLSSIERDLSTKFELPNTKYRHVSRHFTQLQGVYGKAFSDISKAASAEAGPRSDLNSIQLTLESSIDPIAEEYESFILSLEAQLDTIGATPTKRTAKTEAVPTGMNVISLAGSQFYPSANRKELSDRKAERISQTASSEAAIKDVRMSNGFRLDDGESQAPGGKGEKERPRDLAKALEQSEPGRGKTLPDANATQLKSLRENQGDGRLLSSFQELQIRHATTVDELEQIRTQYLNTLKELDEVTARHEEAQRRQRSPSMFRRPALAHLTMNSYSTPSSTSATVPSSPGPITTRRTPVYNGNLPLVSRRSGRPAYSESPKEDLAQKEEILETINVNDHSEQSRLQENSAQLSSDGRSNRSLSVRKSTNVTSVGPTKRAYSNSRTPSLQPLNLPLIRSSSLSLSQYSALRGYGKSPNSPANSYSVEGSSSPLMLDFPNEQQTPRNAERSHESLEKEVLQLQEVLKEREEEIRELELTVRQATSLSESVASLKSEFNDDQSSLNGYTRVSVSQMPRNCNVKGRQSMAPSGSFNMQGNKEDNHPLPGVSCVVEFSQKPFSNTNRNELAISDNIKSLNVLMRSMAKKETDFLETIKNLKSQLKSTERKNEDLAKLSADQMANMSSEIEGLHDRLKISQAINPEVSSEKLQEQASNGEQLRQSEIQALKDEQELQLEKLKTERSENFNQLFTFTNDKLMAKEEQLIQLEARWQATLKAELTAQADFIWAESDNQQSNLVKAQLKSFQAKSSRERDKFNHEIDQLTKKHKEEIERLREEMATKLNSAEARFANRIQEFEQLHAQKAAQVTSIMPSDTRKMTASSDGASQDHLEEFQPWHVEKNQLVSRNYELENEKLYLVSEHEMRLEQLKAEHAREISALQADNDDTLIAALSELDQRRTNKFQAQVKMMEEAHVMQINEIKRIYEQKLGIPTTKEKKRAYQPHDASKHSDPADVRSVESPDHCSNSDSSSASAEEQSTIDTAVLDPRMLKKIEDQDSAISKLTKQLAQCEGNLKANISAIAQLEDALNDTERNLRKSRLQMNGLVQERDKMSIVNQRLRMELLRSQAEVEQIKQGLQAEKQQLESKLEEEKLAKEAARTLLETRMLEMEKSQGKKSKFNCF</sequence>
<dbReference type="OrthoDB" id="3176171at2759"/>
<feature type="compositionally biased region" description="Basic and acidic residues" evidence="2">
    <location>
        <begin position="450"/>
        <end position="461"/>
    </location>
</feature>
<feature type="compositionally biased region" description="Low complexity" evidence="2">
    <location>
        <begin position="404"/>
        <end position="422"/>
    </location>
</feature>
<name>A0A180G9R8_PUCT1</name>
<dbReference type="PANTHER" id="PTHR23159">
    <property type="entry name" value="CENTROSOMAL PROTEIN 2"/>
    <property type="match status" value="1"/>
</dbReference>
<feature type="compositionally biased region" description="Basic and acidic residues" evidence="2">
    <location>
        <begin position="297"/>
        <end position="308"/>
    </location>
</feature>
<evidence type="ECO:0000313" key="4">
    <source>
        <dbReference type="EnsemblFungi" id="PTTG_01854-t43_1-p1"/>
    </source>
</evidence>
<accession>A0A180G9R8</accession>
<reference evidence="3" key="1">
    <citation type="submission" date="2009-11" db="EMBL/GenBank/DDBJ databases">
        <authorList>
            <consortium name="The Broad Institute Genome Sequencing Platform"/>
            <person name="Ward D."/>
            <person name="Feldgarden M."/>
            <person name="Earl A."/>
            <person name="Young S.K."/>
            <person name="Zeng Q."/>
            <person name="Koehrsen M."/>
            <person name="Alvarado L."/>
            <person name="Berlin A."/>
            <person name="Bochicchio J."/>
            <person name="Borenstein D."/>
            <person name="Chapman S.B."/>
            <person name="Chen Z."/>
            <person name="Engels R."/>
            <person name="Freedman E."/>
            <person name="Gellesch M."/>
            <person name="Goldberg J."/>
            <person name="Griggs A."/>
            <person name="Gujja S."/>
            <person name="Heilman E."/>
            <person name="Heiman D."/>
            <person name="Hepburn T."/>
            <person name="Howarth C."/>
            <person name="Jen D."/>
            <person name="Larson L."/>
            <person name="Lewis B."/>
            <person name="Mehta T."/>
            <person name="Park D."/>
            <person name="Pearson M."/>
            <person name="Roberts A."/>
            <person name="Saif S."/>
            <person name="Shea T."/>
            <person name="Shenoy N."/>
            <person name="Sisk P."/>
            <person name="Stolte C."/>
            <person name="Sykes S."/>
            <person name="Thomson T."/>
            <person name="Walk T."/>
            <person name="White J."/>
            <person name="Yandava C."/>
            <person name="Izard J."/>
            <person name="Baranova O.V."/>
            <person name="Blanton J.M."/>
            <person name="Tanner A.C."/>
            <person name="Dewhirst F.E."/>
            <person name="Haas B."/>
            <person name="Nusbaum C."/>
            <person name="Birren B."/>
        </authorList>
    </citation>
    <scope>NUCLEOTIDE SEQUENCE [LARGE SCALE GENOMIC DNA]</scope>
    <source>
        <strain evidence="3">1-1 BBBD Race 1</strain>
    </source>
</reference>
<feature type="compositionally biased region" description="Basic and acidic residues" evidence="2">
    <location>
        <begin position="254"/>
        <end position="264"/>
    </location>
</feature>
<keyword evidence="1" id="KW-0175">Coiled coil</keyword>
<feature type="region of interest" description="Disordered" evidence="2">
    <location>
        <begin position="254"/>
        <end position="326"/>
    </location>
</feature>
<reference evidence="4" key="4">
    <citation type="submission" date="2025-05" db="UniProtKB">
        <authorList>
            <consortium name="EnsemblFungi"/>
        </authorList>
    </citation>
    <scope>IDENTIFICATION</scope>
    <source>
        <strain evidence="4">isolate 1-1 / race 1 (BBBD)</strain>
    </source>
</reference>
<feature type="coiled-coil region" evidence="1">
    <location>
        <begin position="881"/>
        <end position="916"/>
    </location>
</feature>
<dbReference type="EnsemblFungi" id="PTTG_01854-t43_1">
    <property type="protein sequence ID" value="PTTG_01854-t43_1-p1"/>
    <property type="gene ID" value="PTTG_01854"/>
</dbReference>
<feature type="compositionally biased region" description="Polar residues" evidence="2">
    <location>
        <begin position="546"/>
        <end position="562"/>
    </location>
</feature>
<feature type="region of interest" description="Disordered" evidence="2">
    <location>
        <begin position="404"/>
        <end position="522"/>
    </location>
</feature>
<feature type="coiled-coil region" evidence="1">
    <location>
        <begin position="1120"/>
        <end position="1228"/>
    </location>
</feature>